<dbReference type="InterPro" id="IPR036388">
    <property type="entry name" value="WH-like_DNA-bd_sf"/>
</dbReference>
<dbReference type="PANTHER" id="PTHR44846">
    <property type="entry name" value="MANNOSYL-D-GLYCERATE TRANSPORT/METABOLISM SYSTEM REPRESSOR MNGR-RELATED"/>
    <property type="match status" value="1"/>
</dbReference>
<dbReference type="GO" id="GO:0003677">
    <property type="term" value="F:DNA binding"/>
    <property type="evidence" value="ECO:0007669"/>
    <property type="project" value="UniProtKB-KW"/>
</dbReference>
<dbReference type="AlphaFoldDB" id="A0A4R8A545"/>
<reference evidence="5 6" key="1">
    <citation type="submission" date="2019-03" db="EMBL/GenBank/DDBJ databases">
        <title>Genomic Encyclopedia of Type Strains, Phase IV (KMG-IV): sequencing the most valuable type-strain genomes for metagenomic binning, comparative biology and taxonomic classification.</title>
        <authorList>
            <person name="Goeker M."/>
        </authorList>
    </citation>
    <scope>NUCLEOTIDE SEQUENCE [LARGE SCALE GENOMIC DNA]</scope>
    <source>
        <strain evidence="5 6">DSM 28867</strain>
    </source>
</reference>
<dbReference type="CDD" id="cd07377">
    <property type="entry name" value="WHTH_GntR"/>
    <property type="match status" value="1"/>
</dbReference>
<dbReference type="RefSeq" id="WP_134167802.1">
    <property type="nucleotide sequence ID" value="NZ_SODD01000003.1"/>
</dbReference>
<dbReference type="PANTHER" id="PTHR44846:SF1">
    <property type="entry name" value="MANNOSYL-D-GLYCERATE TRANSPORT_METABOLISM SYSTEM REPRESSOR MNGR-RELATED"/>
    <property type="match status" value="1"/>
</dbReference>
<dbReference type="SUPFAM" id="SSF46785">
    <property type="entry name" value="Winged helix' DNA-binding domain"/>
    <property type="match status" value="1"/>
</dbReference>
<evidence type="ECO:0000259" key="4">
    <source>
        <dbReference type="PROSITE" id="PS50949"/>
    </source>
</evidence>
<dbReference type="GO" id="GO:0003700">
    <property type="term" value="F:DNA-binding transcription factor activity"/>
    <property type="evidence" value="ECO:0007669"/>
    <property type="project" value="InterPro"/>
</dbReference>
<evidence type="ECO:0000313" key="5">
    <source>
        <dbReference type="EMBL" id="TDW25750.1"/>
    </source>
</evidence>
<protein>
    <submittedName>
        <fullName evidence="5">GntR family transcriptional regulator</fullName>
    </submittedName>
</protein>
<dbReference type="PROSITE" id="PS50949">
    <property type="entry name" value="HTH_GNTR"/>
    <property type="match status" value="1"/>
</dbReference>
<feature type="domain" description="HTH gntR-type" evidence="4">
    <location>
        <begin position="6"/>
        <end position="74"/>
    </location>
</feature>
<keyword evidence="6" id="KW-1185">Reference proteome</keyword>
<dbReference type="GO" id="GO:0045892">
    <property type="term" value="P:negative regulation of DNA-templated transcription"/>
    <property type="evidence" value="ECO:0007669"/>
    <property type="project" value="TreeGrafter"/>
</dbReference>
<evidence type="ECO:0000313" key="6">
    <source>
        <dbReference type="Proteomes" id="UP000294743"/>
    </source>
</evidence>
<dbReference type="EMBL" id="SODD01000003">
    <property type="protein sequence ID" value="TDW25750.1"/>
    <property type="molecule type" value="Genomic_DNA"/>
</dbReference>
<dbReference type="Proteomes" id="UP000294743">
    <property type="component" value="Unassembled WGS sequence"/>
</dbReference>
<name>A0A4R8A545_9FIRM</name>
<keyword evidence="2" id="KW-0238">DNA-binding</keyword>
<keyword evidence="1" id="KW-0805">Transcription regulation</keyword>
<dbReference type="InterPro" id="IPR000524">
    <property type="entry name" value="Tscrpt_reg_HTH_GntR"/>
</dbReference>
<evidence type="ECO:0000256" key="1">
    <source>
        <dbReference type="ARBA" id="ARBA00023015"/>
    </source>
</evidence>
<keyword evidence="3" id="KW-0804">Transcription</keyword>
<dbReference type="InterPro" id="IPR050679">
    <property type="entry name" value="Bact_HTH_transcr_reg"/>
</dbReference>
<dbReference type="OrthoDB" id="9799482at2"/>
<evidence type="ECO:0000256" key="3">
    <source>
        <dbReference type="ARBA" id="ARBA00023163"/>
    </source>
</evidence>
<accession>A0A4R8A545</accession>
<evidence type="ECO:0000256" key="2">
    <source>
        <dbReference type="ARBA" id="ARBA00023125"/>
    </source>
</evidence>
<dbReference type="PRINTS" id="PR00035">
    <property type="entry name" value="HTHGNTR"/>
</dbReference>
<dbReference type="Gene3D" id="1.10.10.10">
    <property type="entry name" value="Winged helix-like DNA-binding domain superfamily/Winged helix DNA-binding domain"/>
    <property type="match status" value="1"/>
</dbReference>
<dbReference type="Pfam" id="PF00392">
    <property type="entry name" value="GntR"/>
    <property type="match status" value="1"/>
</dbReference>
<gene>
    <name evidence="5" type="ORF">EDD63_10337</name>
</gene>
<dbReference type="SMART" id="SM00345">
    <property type="entry name" value="HTH_GNTR"/>
    <property type="match status" value="1"/>
</dbReference>
<comment type="caution">
    <text evidence="5">The sequence shown here is derived from an EMBL/GenBank/DDBJ whole genome shotgun (WGS) entry which is preliminary data.</text>
</comment>
<dbReference type="InterPro" id="IPR036390">
    <property type="entry name" value="WH_DNA-bd_sf"/>
</dbReference>
<organism evidence="5 6">
    <name type="scientific">Breznakia blatticola</name>
    <dbReference type="NCBI Taxonomy" id="1754012"/>
    <lineage>
        <taxon>Bacteria</taxon>
        <taxon>Bacillati</taxon>
        <taxon>Bacillota</taxon>
        <taxon>Erysipelotrichia</taxon>
        <taxon>Erysipelotrichales</taxon>
        <taxon>Erysipelotrichaceae</taxon>
        <taxon>Breznakia</taxon>
    </lineage>
</organism>
<sequence>MPRIINLLSYHVAESIEKFIFENKLQPGDKIPSERELSQLYGMTRVTLRKGLQKLIDDGIIFNIPNNGYFVSFPRIRRRAESLFFPYDDDLLDIENYEQIEINASNISSKIIDQEYQNCGFEDIQIYSFIECMNKVPIAITCILVDQKIHRKYPKLFKGKKPKSLIQRQRTRVYHANNREMELLELTTNDSLFVVNESISDESGLIAVCESICVGTRMEMQLDINTDTYTSKD</sequence>
<proteinExistence type="predicted"/>